<dbReference type="VEuPathDB" id="FungiDB:JI435_419360"/>
<keyword evidence="2" id="KW-1185">Reference proteome</keyword>
<sequence>MQGRLFSGRPFHLRSALSFVSRLFRSHSRYRRLLYFPKLPGTRYHPPKIAAVRTSIVTFALRSPGVSQ</sequence>
<name>A0A7U2I801_PHANO</name>
<proteinExistence type="predicted"/>
<evidence type="ECO:0000313" key="1">
    <source>
        <dbReference type="EMBL" id="QRD03318.1"/>
    </source>
</evidence>
<gene>
    <name evidence="1" type="ORF">JI435_419360</name>
</gene>
<dbReference type="AlphaFoldDB" id="A0A7U2I801"/>
<evidence type="ECO:0000313" key="2">
    <source>
        <dbReference type="Proteomes" id="UP000663193"/>
    </source>
</evidence>
<dbReference type="Proteomes" id="UP000663193">
    <property type="component" value="Chromosome 15"/>
</dbReference>
<accession>A0A7U2I801</accession>
<dbReference type="EMBL" id="CP069037">
    <property type="protein sequence ID" value="QRD03318.1"/>
    <property type="molecule type" value="Genomic_DNA"/>
</dbReference>
<reference evidence="2" key="1">
    <citation type="journal article" date="2021" name="BMC Genomics">
        <title>Chromosome-level genome assembly and manually-curated proteome of model necrotroph Parastagonospora nodorum Sn15 reveals a genome-wide trove of candidate effector homologs, and redundancy of virulence-related functions within an accessory chromosome.</title>
        <authorList>
            <person name="Bertazzoni S."/>
            <person name="Jones D.A.B."/>
            <person name="Phan H.T."/>
            <person name="Tan K.-C."/>
            <person name="Hane J.K."/>
        </authorList>
    </citation>
    <scope>NUCLEOTIDE SEQUENCE [LARGE SCALE GENOMIC DNA]</scope>
    <source>
        <strain evidence="2">SN15 / ATCC MYA-4574 / FGSC 10173)</strain>
    </source>
</reference>
<organism evidence="1 2">
    <name type="scientific">Phaeosphaeria nodorum (strain SN15 / ATCC MYA-4574 / FGSC 10173)</name>
    <name type="common">Glume blotch fungus</name>
    <name type="synonym">Parastagonospora nodorum</name>
    <dbReference type="NCBI Taxonomy" id="321614"/>
    <lineage>
        <taxon>Eukaryota</taxon>
        <taxon>Fungi</taxon>
        <taxon>Dikarya</taxon>
        <taxon>Ascomycota</taxon>
        <taxon>Pezizomycotina</taxon>
        <taxon>Dothideomycetes</taxon>
        <taxon>Pleosporomycetidae</taxon>
        <taxon>Pleosporales</taxon>
        <taxon>Pleosporineae</taxon>
        <taxon>Phaeosphaeriaceae</taxon>
        <taxon>Parastagonospora</taxon>
    </lineage>
</organism>
<protein>
    <submittedName>
        <fullName evidence="1">Uncharacterized protein</fullName>
    </submittedName>
</protein>